<evidence type="ECO:0000313" key="1">
    <source>
        <dbReference type="EMBL" id="EFC35697.1"/>
    </source>
</evidence>
<dbReference type="SUPFAM" id="SSF52047">
    <property type="entry name" value="RNI-like"/>
    <property type="match status" value="1"/>
</dbReference>
<dbReference type="Proteomes" id="UP000006671">
    <property type="component" value="Unassembled WGS sequence"/>
</dbReference>
<gene>
    <name evidence="1" type="ORF">NAEGRDRAFT_76649</name>
</gene>
<dbReference type="VEuPathDB" id="AmoebaDB:NAEGRDRAFT_76649"/>
<reference evidence="1 2" key="1">
    <citation type="journal article" date="2010" name="Cell">
        <title>The genome of Naegleria gruberi illuminates early eukaryotic versatility.</title>
        <authorList>
            <person name="Fritz-Laylin L.K."/>
            <person name="Prochnik S.E."/>
            <person name="Ginger M.L."/>
            <person name="Dacks J.B."/>
            <person name="Carpenter M.L."/>
            <person name="Field M.C."/>
            <person name="Kuo A."/>
            <person name="Paredez A."/>
            <person name="Chapman J."/>
            <person name="Pham J."/>
            <person name="Shu S."/>
            <person name="Neupane R."/>
            <person name="Cipriano M."/>
            <person name="Mancuso J."/>
            <person name="Tu H."/>
            <person name="Salamov A."/>
            <person name="Lindquist E."/>
            <person name="Shapiro H."/>
            <person name="Lucas S."/>
            <person name="Grigoriev I.V."/>
            <person name="Cande W.Z."/>
            <person name="Fulton C."/>
            <person name="Rokhsar D.S."/>
            <person name="Dawson S.C."/>
        </authorList>
    </citation>
    <scope>NUCLEOTIDE SEQUENCE [LARGE SCALE GENOMIC DNA]</scope>
    <source>
        <strain evidence="1 2">NEG-M</strain>
    </source>
</reference>
<dbReference type="Gene3D" id="3.80.10.10">
    <property type="entry name" value="Ribonuclease Inhibitor"/>
    <property type="match status" value="1"/>
</dbReference>
<proteinExistence type="predicted"/>
<keyword evidence="2" id="KW-1185">Reference proteome</keyword>
<evidence type="ECO:0000313" key="2">
    <source>
        <dbReference type="Proteomes" id="UP000006671"/>
    </source>
</evidence>
<dbReference type="GeneID" id="8861820"/>
<dbReference type="InterPro" id="IPR032675">
    <property type="entry name" value="LRR_dom_sf"/>
</dbReference>
<dbReference type="EMBL" id="GG739064">
    <property type="protein sequence ID" value="EFC35697.1"/>
    <property type="molecule type" value="Genomic_DNA"/>
</dbReference>
<dbReference type="InParanoid" id="D2W5F7"/>
<protein>
    <submittedName>
        <fullName evidence="1">Predicted protein</fullName>
    </submittedName>
</protein>
<dbReference type="KEGG" id="ngr:NAEGRDRAFT_76649"/>
<accession>D2W5F7</accession>
<organism evidence="2">
    <name type="scientific">Naegleria gruberi</name>
    <name type="common">Amoeba</name>
    <dbReference type="NCBI Taxonomy" id="5762"/>
    <lineage>
        <taxon>Eukaryota</taxon>
        <taxon>Discoba</taxon>
        <taxon>Heterolobosea</taxon>
        <taxon>Tetramitia</taxon>
        <taxon>Eutetramitia</taxon>
        <taxon>Vahlkampfiidae</taxon>
        <taxon>Naegleria</taxon>
    </lineage>
</organism>
<dbReference type="AlphaFoldDB" id="D2W5F7"/>
<name>D2W5F7_NAEGR</name>
<sequence>MSEYQVDFLYREIPSEVTKDILSFLQFEEKLFGSECEFIKYFFGRFRIGNINLIFRHIFIPNGQLEELTFENGHWTPKVFSYLKPELLKNLKIFKKNGIYNDFGEHLLKFSSITELVVNYTAIEEIGVSNLVSQMPNLERISYYNDKCLRIDFPKSIGKIILKEIQK</sequence>
<dbReference type="RefSeq" id="XP_002668441.1">
    <property type="nucleotide sequence ID" value="XM_002668395.1"/>
</dbReference>